<reference evidence="1" key="1">
    <citation type="submission" date="2023-04" db="EMBL/GenBank/DDBJ databases">
        <title>Draft Genome sequencing of Naganishia species isolated from polar environments using Oxford Nanopore Technology.</title>
        <authorList>
            <person name="Leo P."/>
            <person name="Venkateswaran K."/>
        </authorList>
    </citation>
    <scope>NUCLEOTIDE SEQUENCE</scope>
    <source>
        <strain evidence="1">MNA-CCFEE 5423</strain>
    </source>
</reference>
<dbReference type="EMBL" id="JASBWT010000003">
    <property type="protein sequence ID" value="KAJ9106398.1"/>
    <property type="molecule type" value="Genomic_DNA"/>
</dbReference>
<comment type="caution">
    <text evidence="1">The sequence shown here is derived from an EMBL/GenBank/DDBJ whole genome shotgun (WGS) entry which is preliminary data.</text>
</comment>
<proteinExistence type="predicted"/>
<sequence>MPETKSTAAPRLKLVIRRLPPTIPEDIFWKSISPWIDDGKSTWKKWYQGKKFDDSIRQHRVFSRAYVLMADFEKLQAFAGAFDGHVYRGKDGSEYQAVVEYAPSQKVPAQKSKSRVDARQGQIDKDPDFLSFCESLAAPLVKPELPAAGATEPAERVKSTPLLEYLKEQRMGKRASGLNDVITKTLHGGKAIDKDTARNRKDREKERSDKKKGGAVGGKQGGGNRNDKATTGPSSTLHAAVAGQIKIAKRPAADTGPDAKSHNKGGVPLPDLGKRSEVTIQIKQGGANESNKLGGQNLNASGLDAAKGNFVKDARGGRGNNTNHNSQKPTRTDGSKNEKSSTDKKRDTNDRQGQTGQQPKKETEPAVTGQGRRARPAANLLGGRNLLTAALKSSTRDTSATPTGNPDINGPGAKGGRNRDRGAKAGGASPAAGPAAAAPPAKDTAAGGANNPAGSESGAADRAAGVEKARRPPRNRGARGRGGGGGDGKPDAAHAGTAAAAAAAARIDA</sequence>
<evidence type="ECO:0000313" key="2">
    <source>
        <dbReference type="Proteomes" id="UP001227268"/>
    </source>
</evidence>
<accession>A0ACC2W4S2</accession>
<name>A0ACC2W4S2_9TREE</name>
<dbReference type="Proteomes" id="UP001227268">
    <property type="component" value="Unassembled WGS sequence"/>
</dbReference>
<gene>
    <name evidence="1" type="ORF">QFC21_001544</name>
</gene>
<evidence type="ECO:0000313" key="1">
    <source>
        <dbReference type="EMBL" id="KAJ9106398.1"/>
    </source>
</evidence>
<protein>
    <submittedName>
        <fullName evidence="1">Uncharacterized protein</fullName>
    </submittedName>
</protein>
<keyword evidence="2" id="KW-1185">Reference proteome</keyword>
<organism evidence="1 2">
    <name type="scientific">Naganishia friedmannii</name>
    <dbReference type="NCBI Taxonomy" id="89922"/>
    <lineage>
        <taxon>Eukaryota</taxon>
        <taxon>Fungi</taxon>
        <taxon>Dikarya</taxon>
        <taxon>Basidiomycota</taxon>
        <taxon>Agaricomycotina</taxon>
        <taxon>Tremellomycetes</taxon>
        <taxon>Filobasidiales</taxon>
        <taxon>Filobasidiaceae</taxon>
        <taxon>Naganishia</taxon>
    </lineage>
</organism>